<reference evidence="1" key="1">
    <citation type="submission" date="2018-05" db="EMBL/GenBank/DDBJ databases">
        <authorList>
            <person name="Lanie J.A."/>
            <person name="Ng W.-L."/>
            <person name="Kazmierczak K.M."/>
            <person name="Andrzejewski T.M."/>
            <person name="Davidsen T.M."/>
            <person name="Wayne K.J."/>
            <person name="Tettelin H."/>
            <person name="Glass J.I."/>
            <person name="Rusch D."/>
            <person name="Podicherti R."/>
            <person name="Tsui H.-C.T."/>
            <person name="Winkler M.E."/>
        </authorList>
    </citation>
    <scope>NUCLEOTIDE SEQUENCE</scope>
</reference>
<protein>
    <submittedName>
        <fullName evidence="1">Uncharacterized protein</fullName>
    </submittedName>
</protein>
<name>A0A382PHS5_9ZZZZ</name>
<organism evidence="1">
    <name type="scientific">marine metagenome</name>
    <dbReference type="NCBI Taxonomy" id="408172"/>
    <lineage>
        <taxon>unclassified sequences</taxon>
        <taxon>metagenomes</taxon>
        <taxon>ecological metagenomes</taxon>
    </lineage>
</organism>
<accession>A0A382PHS5</accession>
<proteinExistence type="predicted"/>
<sequence length="343" mass="37868">ENNGDYEPVGSVLVNEEAAERAFAGIDNDLRYHFNLPASLKSDDQLMITFDANNLHNDADDPQYGIEVYFNNELVQEEIVIYPEDLDTDFTTLPFTLESVNAEVGPGFDNIITLKGINYNEDGGGNWMGIDYVSLDPMPEPVFPLAIGKDDDGWPVGDGGGANTSFVQETGTNELPGNPASPEVAQQADDDYYFAGVYTKTIIEDEWGEYDPVGIVPKNEEAAERAFAGIDNDLRYHFNLPATLDLTDEITVSFDANNLHEGEDDPRYGIEIYFNDVMVQEEIVIRPDDLGNKFTTEPFTLASVNAELGPGPDNVVNLRGVNYNFEGGGNWMGIDYVQIGPFE</sequence>
<dbReference type="EMBL" id="UINC01107428">
    <property type="protein sequence ID" value="SVC72796.1"/>
    <property type="molecule type" value="Genomic_DNA"/>
</dbReference>
<feature type="non-terminal residue" evidence="1">
    <location>
        <position position="343"/>
    </location>
</feature>
<gene>
    <name evidence="1" type="ORF">METZ01_LOCUS325650</name>
</gene>
<evidence type="ECO:0000313" key="1">
    <source>
        <dbReference type="EMBL" id="SVC72796.1"/>
    </source>
</evidence>
<dbReference type="AlphaFoldDB" id="A0A382PHS5"/>
<feature type="non-terminal residue" evidence="1">
    <location>
        <position position="1"/>
    </location>
</feature>